<reference evidence="1" key="2">
    <citation type="submission" date="2023-04" db="EMBL/GenBank/DDBJ databases">
        <authorList>
            <person name="Bu L."/>
            <person name="Lu L."/>
            <person name="Laidemitt M.R."/>
            <person name="Zhang S.M."/>
            <person name="Mutuku M."/>
            <person name="Mkoji G."/>
            <person name="Steinauer M."/>
            <person name="Loker E.S."/>
        </authorList>
    </citation>
    <scope>NUCLEOTIDE SEQUENCE</scope>
    <source>
        <strain evidence="1">KasaAsao</strain>
        <tissue evidence="1">Whole Snail</tissue>
    </source>
</reference>
<reference evidence="1" key="1">
    <citation type="journal article" date="2023" name="PLoS Negl. Trop. Dis.">
        <title>A genome sequence for Biomphalaria pfeifferi, the major vector snail for the human-infecting parasite Schistosoma mansoni.</title>
        <authorList>
            <person name="Bu L."/>
            <person name="Lu L."/>
            <person name="Laidemitt M.R."/>
            <person name="Zhang S.M."/>
            <person name="Mutuku M."/>
            <person name="Mkoji G."/>
            <person name="Steinauer M."/>
            <person name="Loker E.S."/>
        </authorList>
    </citation>
    <scope>NUCLEOTIDE SEQUENCE</scope>
    <source>
        <strain evidence="1">KasaAsao</strain>
    </source>
</reference>
<proteinExistence type="predicted"/>
<dbReference type="Proteomes" id="UP001233172">
    <property type="component" value="Unassembled WGS sequence"/>
</dbReference>
<gene>
    <name evidence="1" type="ORF">Bpfe_011962</name>
</gene>
<protein>
    <submittedName>
        <fullName evidence="1">Uncharacterized protein</fullName>
    </submittedName>
</protein>
<evidence type="ECO:0000313" key="1">
    <source>
        <dbReference type="EMBL" id="KAK0058657.1"/>
    </source>
</evidence>
<dbReference type="AlphaFoldDB" id="A0AAD8BRE5"/>
<sequence>SDGTSQRAKRKSQIHHFQLLVLKSPGFDFSVDLKQEVTQCVYGMRKCLDIPDKKVPLMLEQTRVACTRLRVA</sequence>
<feature type="non-terminal residue" evidence="1">
    <location>
        <position position="1"/>
    </location>
</feature>
<accession>A0AAD8BRE5</accession>
<organism evidence="1 2">
    <name type="scientific">Biomphalaria pfeifferi</name>
    <name type="common">Bloodfluke planorb</name>
    <name type="synonym">Freshwater snail</name>
    <dbReference type="NCBI Taxonomy" id="112525"/>
    <lineage>
        <taxon>Eukaryota</taxon>
        <taxon>Metazoa</taxon>
        <taxon>Spiralia</taxon>
        <taxon>Lophotrochozoa</taxon>
        <taxon>Mollusca</taxon>
        <taxon>Gastropoda</taxon>
        <taxon>Heterobranchia</taxon>
        <taxon>Euthyneura</taxon>
        <taxon>Panpulmonata</taxon>
        <taxon>Hygrophila</taxon>
        <taxon>Lymnaeoidea</taxon>
        <taxon>Planorbidae</taxon>
        <taxon>Biomphalaria</taxon>
    </lineage>
</organism>
<keyword evidence="2" id="KW-1185">Reference proteome</keyword>
<evidence type="ECO:0000313" key="2">
    <source>
        <dbReference type="Proteomes" id="UP001233172"/>
    </source>
</evidence>
<comment type="caution">
    <text evidence="1">The sequence shown here is derived from an EMBL/GenBank/DDBJ whole genome shotgun (WGS) entry which is preliminary data.</text>
</comment>
<dbReference type="EMBL" id="JASAOG010000047">
    <property type="protein sequence ID" value="KAK0058657.1"/>
    <property type="molecule type" value="Genomic_DNA"/>
</dbReference>
<name>A0AAD8BRE5_BIOPF</name>